<keyword evidence="2" id="KW-1185">Reference proteome</keyword>
<dbReference type="Proteomes" id="UP000541185">
    <property type="component" value="Unassembled WGS sequence"/>
</dbReference>
<organism evidence="1 2">
    <name type="scientific">Ramlibacter agri</name>
    <dbReference type="NCBI Taxonomy" id="2728837"/>
    <lineage>
        <taxon>Bacteria</taxon>
        <taxon>Pseudomonadati</taxon>
        <taxon>Pseudomonadota</taxon>
        <taxon>Betaproteobacteria</taxon>
        <taxon>Burkholderiales</taxon>
        <taxon>Comamonadaceae</taxon>
        <taxon>Ramlibacter</taxon>
    </lineage>
</organism>
<dbReference type="AlphaFoldDB" id="A0A848HFZ2"/>
<evidence type="ECO:0000313" key="2">
    <source>
        <dbReference type="Proteomes" id="UP000541185"/>
    </source>
</evidence>
<accession>A0A848HFZ2</accession>
<sequence>MSQVTTTASSTRCWKKVHAMHLRTRLWLERAASACAVVLLFVLCLAAVPARADYAGTEVTHMLVERSEDGVHLSATVHFELPAVVDDALAKGIPMYFVAEAAIYRDRWYWYDKRVASAARHFRLSFQPLTRRWRLQVSPTPIGNSGLVLGQMFDSRDEALAALQRFSRWRIADAAEVDPESIHTVEFRFRLDVSQLPRPFQIGAVGQSDWNLSASRAVRLQLDHNR</sequence>
<dbReference type="EMBL" id="JABBFX010000005">
    <property type="protein sequence ID" value="NML48359.1"/>
    <property type="molecule type" value="Genomic_DNA"/>
</dbReference>
<comment type="caution">
    <text evidence="1">The sequence shown here is derived from an EMBL/GenBank/DDBJ whole genome shotgun (WGS) entry which is preliminary data.</text>
</comment>
<evidence type="ECO:0000313" key="1">
    <source>
        <dbReference type="EMBL" id="NML48359.1"/>
    </source>
</evidence>
<gene>
    <name evidence="1" type="ORF">HHL11_31720</name>
</gene>
<proteinExistence type="predicted"/>
<protein>
    <submittedName>
        <fullName evidence="1">DUF4390 domain-containing protein</fullName>
    </submittedName>
</protein>
<dbReference type="InterPro" id="IPR025500">
    <property type="entry name" value="DUF4390"/>
</dbReference>
<dbReference type="Pfam" id="PF14334">
    <property type="entry name" value="DUF4390"/>
    <property type="match status" value="1"/>
</dbReference>
<reference evidence="1 2" key="1">
    <citation type="submission" date="2020-04" db="EMBL/GenBank/DDBJ databases">
        <title>Ramlibacter sp. G-1-2-2 isolated from soil.</title>
        <authorList>
            <person name="Dahal R.H."/>
        </authorList>
    </citation>
    <scope>NUCLEOTIDE SEQUENCE [LARGE SCALE GENOMIC DNA]</scope>
    <source>
        <strain evidence="1 2">G-1-2-2</strain>
    </source>
</reference>
<name>A0A848HFZ2_9BURK</name>